<reference evidence="2" key="1">
    <citation type="submission" date="2021-02" db="EMBL/GenBank/DDBJ databases">
        <authorList>
            <person name="Nowell W R."/>
        </authorList>
    </citation>
    <scope>NUCLEOTIDE SEQUENCE</scope>
</reference>
<dbReference type="AlphaFoldDB" id="A0A8S2NRS7"/>
<evidence type="ECO:0000313" key="1">
    <source>
        <dbReference type="EMBL" id="CAF1201712.1"/>
    </source>
</evidence>
<organism evidence="2 3">
    <name type="scientific">Didymodactylos carnosus</name>
    <dbReference type="NCBI Taxonomy" id="1234261"/>
    <lineage>
        <taxon>Eukaryota</taxon>
        <taxon>Metazoa</taxon>
        <taxon>Spiralia</taxon>
        <taxon>Gnathifera</taxon>
        <taxon>Rotifera</taxon>
        <taxon>Eurotatoria</taxon>
        <taxon>Bdelloidea</taxon>
        <taxon>Philodinida</taxon>
        <taxon>Philodinidae</taxon>
        <taxon>Didymodactylos</taxon>
    </lineage>
</organism>
<dbReference type="Proteomes" id="UP000677228">
    <property type="component" value="Unassembled WGS sequence"/>
</dbReference>
<proteinExistence type="predicted"/>
<protein>
    <submittedName>
        <fullName evidence="2">Uncharacterized protein</fullName>
    </submittedName>
</protein>
<dbReference type="EMBL" id="CAJOBA010035828">
    <property type="protein sequence ID" value="CAF4011612.1"/>
    <property type="molecule type" value="Genomic_DNA"/>
</dbReference>
<gene>
    <name evidence="1" type="ORF">OVA965_LOCUS24019</name>
    <name evidence="2" type="ORF">TMI583_LOCUS24740</name>
</gene>
<evidence type="ECO:0000313" key="2">
    <source>
        <dbReference type="EMBL" id="CAF4011612.1"/>
    </source>
</evidence>
<evidence type="ECO:0000313" key="3">
    <source>
        <dbReference type="Proteomes" id="UP000682733"/>
    </source>
</evidence>
<feature type="non-terminal residue" evidence="2">
    <location>
        <position position="1"/>
    </location>
</feature>
<dbReference type="EMBL" id="CAJNOK010014294">
    <property type="protein sequence ID" value="CAF1201712.1"/>
    <property type="molecule type" value="Genomic_DNA"/>
</dbReference>
<sequence>MFVPTVERGNDKAEKTRDDVQIYYISQITYLKSDYYVGRTAISYNLPRFLTDINNYKNLFSITLTLFNGDHLEQILNLSFESRQKLKCLKLDRFLDIVYSTQRAALLVK</sequence>
<name>A0A8S2NRS7_9BILA</name>
<accession>A0A8S2NRS7</accession>
<comment type="caution">
    <text evidence="2">The sequence shown here is derived from an EMBL/GenBank/DDBJ whole genome shotgun (WGS) entry which is preliminary data.</text>
</comment>
<dbReference type="Proteomes" id="UP000682733">
    <property type="component" value="Unassembled WGS sequence"/>
</dbReference>